<dbReference type="AlphaFoldDB" id="A0A383A579"/>
<reference evidence="1" key="1">
    <citation type="submission" date="2018-05" db="EMBL/GenBank/DDBJ databases">
        <authorList>
            <person name="Lanie J.A."/>
            <person name="Ng W.-L."/>
            <person name="Kazmierczak K.M."/>
            <person name="Andrzejewski T.M."/>
            <person name="Davidsen T.M."/>
            <person name="Wayne K.J."/>
            <person name="Tettelin H."/>
            <person name="Glass J.I."/>
            <person name="Rusch D."/>
            <person name="Podicherti R."/>
            <person name="Tsui H.-C.T."/>
            <person name="Winkler M.E."/>
        </authorList>
    </citation>
    <scope>NUCLEOTIDE SEQUENCE</scope>
</reference>
<dbReference type="Pfam" id="PF13692">
    <property type="entry name" value="Glyco_trans_1_4"/>
    <property type="match status" value="1"/>
</dbReference>
<feature type="non-terminal residue" evidence="1">
    <location>
        <position position="1"/>
    </location>
</feature>
<evidence type="ECO:0000313" key="1">
    <source>
        <dbReference type="EMBL" id="SVE02158.1"/>
    </source>
</evidence>
<dbReference type="SUPFAM" id="SSF53756">
    <property type="entry name" value="UDP-Glycosyltransferase/glycogen phosphorylase"/>
    <property type="match status" value="1"/>
</dbReference>
<dbReference type="Gene3D" id="3.40.50.2000">
    <property type="entry name" value="Glycogen Phosphorylase B"/>
    <property type="match status" value="1"/>
</dbReference>
<name>A0A383A579_9ZZZZ</name>
<protein>
    <submittedName>
        <fullName evidence="1">Uncharacterized protein</fullName>
    </submittedName>
</protein>
<proteinExistence type="predicted"/>
<feature type="non-terminal residue" evidence="1">
    <location>
        <position position="254"/>
    </location>
</feature>
<dbReference type="PANTHER" id="PTHR46656">
    <property type="entry name" value="PUTATIVE-RELATED"/>
    <property type="match status" value="1"/>
</dbReference>
<accession>A0A383A579</accession>
<dbReference type="GO" id="GO:0016757">
    <property type="term" value="F:glycosyltransferase activity"/>
    <property type="evidence" value="ECO:0007669"/>
    <property type="project" value="InterPro"/>
</dbReference>
<sequence>RKGIDVLLQAWRQAFEADENVALVIKDMGVDTFYRNQTAGAAIRRLQHDPGCAQIQYLTDDLPGGDMPRLYAACDALVHPYRGEGFGLPVAEAMACGLPVIVTRGGACDDFCPEEIGYGVASRRLPATLDVDQDLVGQAWLLEPDVAALAAQMRAVFEGREEARRRGALGSQHVRTNVTWQRSAIAALEAIEILHSGQLDNSRTTVEVSDPVDDDAGSTVAVVLLGHQSPPPELLQALDSGLGRFHRFNVDISS</sequence>
<dbReference type="EMBL" id="UINC01188778">
    <property type="protein sequence ID" value="SVE02158.1"/>
    <property type="molecule type" value="Genomic_DNA"/>
</dbReference>
<organism evidence="1">
    <name type="scientific">marine metagenome</name>
    <dbReference type="NCBI Taxonomy" id="408172"/>
    <lineage>
        <taxon>unclassified sequences</taxon>
        <taxon>metagenomes</taxon>
        <taxon>ecological metagenomes</taxon>
    </lineage>
</organism>
<gene>
    <name evidence="1" type="ORF">METZ01_LOCUS455012</name>
</gene>
<dbReference type="PANTHER" id="PTHR46656:SF3">
    <property type="entry name" value="PUTATIVE-RELATED"/>
    <property type="match status" value="1"/>
</dbReference>